<evidence type="ECO:0000256" key="1">
    <source>
        <dbReference type="SAM" id="MobiDB-lite"/>
    </source>
</evidence>
<organism evidence="2">
    <name type="scientific">Timema cristinae</name>
    <name type="common">Walking stick</name>
    <dbReference type="NCBI Taxonomy" id="61476"/>
    <lineage>
        <taxon>Eukaryota</taxon>
        <taxon>Metazoa</taxon>
        <taxon>Ecdysozoa</taxon>
        <taxon>Arthropoda</taxon>
        <taxon>Hexapoda</taxon>
        <taxon>Insecta</taxon>
        <taxon>Pterygota</taxon>
        <taxon>Neoptera</taxon>
        <taxon>Polyneoptera</taxon>
        <taxon>Phasmatodea</taxon>
        <taxon>Timematodea</taxon>
        <taxon>Timematoidea</taxon>
        <taxon>Timematidae</taxon>
        <taxon>Timema</taxon>
    </lineage>
</organism>
<proteinExistence type="predicted"/>
<accession>A0A7R9H3R3</accession>
<gene>
    <name evidence="2" type="ORF">TCEB3V08_LOCUS9378</name>
</gene>
<dbReference type="EMBL" id="OC320463">
    <property type="protein sequence ID" value="CAD7408127.1"/>
    <property type="molecule type" value="Genomic_DNA"/>
</dbReference>
<protein>
    <submittedName>
        <fullName evidence="2">Uncharacterized protein</fullName>
    </submittedName>
</protein>
<evidence type="ECO:0000313" key="2">
    <source>
        <dbReference type="EMBL" id="CAD7408127.1"/>
    </source>
</evidence>
<feature type="region of interest" description="Disordered" evidence="1">
    <location>
        <begin position="49"/>
        <end position="131"/>
    </location>
</feature>
<reference evidence="2" key="1">
    <citation type="submission" date="2020-11" db="EMBL/GenBank/DDBJ databases">
        <authorList>
            <person name="Tran Van P."/>
        </authorList>
    </citation>
    <scope>NUCLEOTIDE SEQUENCE</scope>
</reference>
<sequence length="216" mass="24022">MTTLDQAHNHCPCTSLGLFPYTPGNGETLNSLCPRRLVVVLLTILGKKKTRRPNPPQGFHRAGPALPSTGSQPLKHSPAGSPRRSSGYPGNNGNRKKSPVSLYRGNPRSSKNRRISMAQQGQEKRHYFDPSQCEVGPLSPTLIRPIEQFSHLLKRFPGGSARKRLMFHVCGDSNKVSCSYNPVPFQDFNQPENNQYRHAQLNDESGHLVGLRETEC</sequence>
<dbReference type="AlphaFoldDB" id="A0A7R9H3R3"/>
<name>A0A7R9H3R3_TIMCR</name>